<dbReference type="Proteomes" id="UP001560045">
    <property type="component" value="Unassembled WGS sequence"/>
</dbReference>
<dbReference type="Pfam" id="PF00106">
    <property type="entry name" value="adh_short"/>
    <property type="match status" value="1"/>
</dbReference>
<evidence type="ECO:0000313" key="4">
    <source>
        <dbReference type="Proteomes" id="UP001560045"/>
    </source>
</evidence>
<gene>
    <name evidence="3" type="ORF">ABQ292_21675</name>
</gene>
<keyword evidence="2" id="KW-0560">Oxidoreductase</keyword>
<name>A0ABV3XKV2_9ACTN</name>
<sequence length="255" mass="26534">MATIAITGSTDGIGRAAERRLLAGGHTVVLHARSEARGAPVAEELGRLGSVRLVTGDLADLDQVRSLADALGRQGDLDVLVHNAGVWPPEGAPPSRQGHELAFAVNALAPHLLTALLSERVRERLVFLGSGMVGSGRVDPDDLGSPRPPRRAYADSKALDVVLALAWARHLPSLRVGAVDPGWVRTKLASPGAPGDVEDGAGRVARAAAGEWAGGYTAGSRRARIPRALEDPDLQDRVLAAMDRLAGVTSAGPRP</sequence>
<dbReference type="SUPFAM" id="SSF51735">
    <property type="entry name" value="NAD(P)-binding Rossmann-fold domains"/>
    <property type="match status" value="1"/>
</dbReference>
<comment type="similarity">
    <text evidence="1">Belongs to the short-chain dehydrogenases/reductases (SDR) family.</text>
</comment>
<dbReference type="PANTHER" id="PTHR24320:SF274">
    <property type="entry name" value="CHAIN DEHYDROGENASE, PUTATIVE (AFU_ORTHOLOGUE AFUA_4G00440)-RELATED"/>
    <property type="match status" value="1"/>
</dbReference>
<dbReference type="RefSeq" id="WP_369209788.1">
    <property type="nucleotide sequence ID" value="NZ_JBFNXQ010000098.1"/>
</dbReference>
<dbReference type="Gene3D" id="3.40.50.720">
    <property type="entry name" value="NAD(P)-binding Rossmann-like Domain"/>
    <property type="match status" value="1"/>
</dbReference>
<dbReference type="InterPro" id="IPR002347">
    <property type="entry name" value="SDR_fam"/>
</dbReference>
<dbReference type="InterPro" id="IPR036291">
    <property type="entry name" value="NAD(P)-bd_dom_sf"/>
</dbReference>
<evidence type="ECO:0000313" key="3">
    <source>
        <dbReference type="EMBL" id="MEX5720972.1"/>
    </source>
</evidence>
<organism evidence="3 4">
    <name type="scientific">Geodermatophilus maliterrae</name>
    <dbReference type="NCBI Taxonomy" id="3162531"/>
    <lineage>
        <taxon>Bacteria</taxon>
        <taxon>Bacillati</taxon>
        <taxon>Actinomycetota</taxon>
        <taxon>Actinomycetes</taxon>
        <taxon>Geodermatophilales</taxon>
        <taxon>Geodermatophilaceae</taxon>
        <taxon>Geodermatophilus</taxon>
    </lineage>
</organism>
<comment type="caution">
    <text evidence="3">The sequence shown here is derived from an EMBL/GenBank/DDBJ whole genome shotgun (WGS) entry which is preliminary data.</text>
</comment>
<reference evidence="3 4" key="1">
    <citation type="submission" date="2024-06" db="EMBL/GenBank/DDBJ databases">
        <title>Draft genome sequence of Geodermatophilus badlandi, a novel member of the Geodermatophilaceae isolated from badland sedimentary rocks in the Red desert, Wyoming, USA.</title>
        <authorList>
            <person name="Ben Tekaya S."/>
            <person name="Nouioui I."/>
            <person name="Flores G.M."/>
            <person name="Shaal M.N."/>
            <person name="Bredoire F."/>
            <person name="Basile F."/>
            <person name="Van Diepen L."/>
            <person name="Ward N.L."/>
        </authorList>
    </citation>
    <scope>NUCLEOTIDE SEQUENCE [LARGE SCALE GENOMIC DNA]</scope>
    <source>
        <strain evidence="3 4">WL48A</strain>
    </source>
</reference>
<dbReference type="PRINTS" id="PR00081">
    <property type="entry name" value="GDHRDH"/>
</dbReference>
<keyword evidence="4" id="KW-1185">Reference proteome</keyword>
<dbReference type="PANTHER" id="PTHR24320">
    <property type="entry name" value="RETINOL DEHYDROGENASE"/>
    <property type="match status" value="1"/>
</dbReference>
<evidence type="ECO:0000256" key="1">
    <source>
        <dbReference type="ARBA" id="ARBA00006484"/>
    </source>
</evidence>
<proteinExistence type="inferred from homology"/>
<evidence type="ECO:0000256" key="2">
    <source>
        <dbReference type="ARBA" id="ARBA00023002"/>
    </source>
</evidence>
<protein>
    <submittedName>
        <fullName evidence="3">SDR family NAD(P)-dependent oxidoreductase</fullName>
    </submittedName>
</protein>
<accession>A0ABV3XKV2</accession>
<dbReference type="EMBL" id="JBFNXQ010000098">
    <property type="protein sequence ID" value="MEX5720972.1"/>
    <property type="molecule type" value="Genomic_DNA"/>
</dbReference>